<dbReference type="InterPro" id="IPR000644">
    <property type="entry name" value="CBS_dom"/>
</dbReference>
<dbReference type="PANTHER" id="PTHR43080">
    <property type="entry name" value="CBS DOMAIN-CONTAINING PROTEIN CBSX3, MITOCHONDRIAL"/>
    <property type="match status" value="1"/>
</dbReference>
<dbReference type="InterPro" id="IPR051257">
    <property type="entry name" value="Diverse_CBS-Domain"/>
</dbReference>
<gene>
    <name evidence="4" type="ordered locus">ABO_1246</name>
</gene>
<reference evidence="4 5" key="1">
    <citation type="journal article" date="2006" name="Nat. Biotechnol.">
        <title>Genome sequence of the ubiquitous hydrocarbon-degrading marine bacterium Alcanivorax borkumensis.</title>
        <authorList>
            <person name="Schneiker S."/>
            <person name="Martins dos Santos V.A.P."/>
            <person name="Bartels D."/>
            <person name="Bekel T."/>
            <person name="Brecht M."/>
            <person name="Buhrmester J."/>
            <person name="Chernikova T.N."/>
            <person name="Denaro R."/>
            <person name="Ferrer M."/>
            <person name="Gertler C."/>
            <person name="Goesmann A."/>
            <person name="Golyshina O.V."/>
            <person name="Kaminski F."/>
            <person name="Khachane A.N."/>
            <person name="Lang S."/>
            <person name="Linke B."/>
            <person name="McHardy A.C."/>
            <person name="Meyer F."/>
            <person name="Nechitaylo T."/>
            <person name="Puehler A."/>
            <person name="Regenhardt D."/>
            <person name="Rupp O."/>
            <person name="Sabirova J.S."/>
            <person name="Selbitschka W."/>
            <person name="Yakimov M.M."/>
            <person name="Timmis K.N."/>
            <person name="Vorhoelter F.-J."/>
            <person name="Weidner S."/>
            <person name="Kaiser O."/>
            <person name="Golyshin P.N."/>
        </authorList>
    </citation>
    <scope>NUCLEOTIDE SEQUENCE [LARGE SCALE GENOMIC DNA]</scope>
    <source>
        <strain evidence="5">ATCC 700651 / DSM 11573 / NCIMB 13689 / SK2</strain>
    </source>
</reference>
<dbReference type="Pfam" id="PF00571">
    <property type="entry name" value="CBS"/>
    <property type="match status" value="2"/>
</dbReference>
<evidence type="ECO:0000256" key="2">
    <source>
        <dbReference type="PROSITE-ProRule" id="PRU00703"/>
    </source>
</evidence>
<dbReference type="HOGENOM" id="CLU_040681_9_2_6"/>
<evidence type="ECO:0000313" key="5">
    <source>
        <dbReference type="Proteomes" id="UP000008871"/>
    </source>
</evidence>
<evidence type="ECO:0000259" key="3">
    <source>
        <dbReference type="PROSITE" id="PS51371"/>
    </source>
</evidence>
<dbReference type="InterPro" id="IPR046342">
    <property type="entry name" value="CBS_dom_sf"/>
</dbReference>
<dbReference type="Gene3D" id="3.10.580.10">
    <property type="entry name" value="CBS-domain"/>
    <property type="match status" value="1"/>
</dbReference>
<dbReference type="AlphaFoldDB" id="Q0VQ54"/>
<dbReference type="CDD" id="cd04629">
    <property type="entry name" value="CBS_pair_bac"/>
    <property type="match status" value="1"/>
</dbReference>
<dbReference type="InterPro" id="IPR044729">
    <property type="entry name" value="CBS_bac"/>
</dbReference>
<keyword evidence="5" id="KW-1185">Reference proteome</keyword>
<name>Q0VQ54_ALCBS</name>
<feature type="domain" description="CBS" evidence="3">
    <location>
        <begin position="11"/>
        <end position="69"/>
    </location>
</feature>
<dbReference type="eggNOG" id="COG0517">
    <property type="taxonomic scope" value="Bacteria"/>
</dbReference>
<dbReference type="OrthoDB" id="9790355at2"/>
<dbReference type="EMBL" id="AM286690">
    <property type="protein sequence ID" value="CAL16694.1"/>
    <property type="molecule type" value="Genomic_DNA"/>
</dbReference>
<dbReference type="SMART" id="SM00116">
    <property type="entry name" value="CBS"/>
    <property type="match status" value="2"/>
</dbReference>
<organism evidence="4 5">
    <name type="scientific">Alcanivorax borkumensis (strain ATCC 700651 / DSM 11573 / NCIMB 13689 / SK2)</name>
    <dbReference type="NCBI Taxonomy" id="393595"/>
    <lineage>
        <taxon>Bacteria</taxon>
        <taxon>Pseudomonadati</taxon>
        <taxon>Pseudomonadota</taxon>
        <taxon>Gammaproteobacteria</taxon>
        <taxon>Oceanospirillales</taxon>
        <taxon>Alcanivoracaceae</taxon>
        <taxon>Alcanivorax</taxon>
    </lineage>
</organism>
<dbReference type="PROSITE" id="PS51371">
    <property type="entry name" value="CBS"/>
    <property type="match status" value="2"/>
</dbReference>
<dbReference type="Proteomes" id="UP000008871">
    <property type="component" value="Chromosome"/>
</dbReference>
<sequence>MLKSMRVAEYMSRRLITFSPDMSVSEAIRTLLENQISGGPVVNEAGSVVGVFSESDCLKGALEASYHDTEIGSVKEYMSVDLQTVEGSDSILDVAEIFLADHRRRLPVMDNGKLVGQISRRDLLRAMEDFGHRHTL</sequence>
<accession>Q0VQ54</accession>
<evidence type="ECO:0000256" key="1">
    <source>
        <dbReference type="ARBA" id="ARBA00023122"/>
    </source>
</evidence>
<dbReference type="RefSeq" id="WP_011588529.1">
    <property type="nucleotide sequence ID" value="NC_008260.1"/>
</dbReference>
<dbReference type="SUPFAM" id="SSF54631">
    <property type="entry name" value="CBS-domain pair"/>
    <property type="match status" value="1"/>
</dbReference>
<feature type="domain" description="CBS" evidence="3">
    <location>
        <begin position="78"/>
        <end position="136"/>
    </location>
</feature>
<dbReference type="STRING" id="393595.ABO_1246"/>
<protein>
    <submittedName>
        <fullName evidence="4">CBS domain protein, putative</fullName>
    </submittedName>
</protein>
<dbReference type="PANTHER" id="PTHR43080:SF26">
    <property type="entry name" value="REGULATORY PROTEIN"/>
    <property type="match status" value="1"/>
</dbReference>
<proteinExistence type="predicted"/>
<keyword evidence="1 2" id="KW-0129">CBS domain</keyword>
<dbReference type="KEGG" id="abo:ABO_1246"/>
<evidence type="ECO:0000313" key="4">
    <source>
        <dbReference type="EMBL" id="CAL16694.1"/>
    </source>
</evidence>